<dbReference type="EMBL" id="BK015301">
    <property type="protein sequence ID" value="DAE00266.1"/>
    <property type="molecule type" value="Genomic_DNA"/>
</dbReference>
<evidence type="ECO:0000313" key="2">
    <source>
        <dbReference type="EMBL" id="DAE00266.1"/>
    </source>
</evidence>
<name>A0A8S5NZX7_9CAUD</name>
<protein>
    <submittedName>
        <fullName evidence="2">Uncharacterized protein</fullName>
    </submittedName>
</protein>
<proteinExistence type="predicted"/>
<evidence type="ECO:0000256" key="1">
    <source>
        <dbReference type="SAM" id="MobiDB-lite"/>
    </source>
</evidence>
<organism evidence="2">
    <name type="scientific">Myoviridae sp. ctLnO19</name>
    <dbReference type="NCBI Taxonomy" id="2825085"/>
    <lineage>
        <taxon>Viruses</taxon>
        <taxon>Duplodnaviria</taxon>
        <taxon>Heunggongvirae</taxon>
        <taxon>Uroviricota</taxon>
        <taxon>Caudoviricetes</taxon>
    </lineage>
</organism>
<accession>A0A8S5NZX7</accession>
<feature type="region of interest" description="Disordered" evidence="1">
    <location>
        <begin position="498"/>
        <end position="531"/>
    </location>
</feature>
<feature type="compositionally biased region" description="Polar residues" evidence="1">
    <location>
        <begin position="505"/>
        <end position="515"/>
    </location>
</feature>
<reference evidence="2" key="1">
    <citation type="journal article" date="2021" name="Proc. Natl. Acad. Sci. U.S.A.">
        <title>A Catalog of Tens of Thousands of Viruses from Human Metagenomes Reveals Hidden Associations with Chronic Diseases.</title>
        <authorList>
            <person name="Tisza M.J."/>
            <person name="Buck C.B."/>
        </authorList>
    </citation>
    <scope>NUCLEOTIDE SEQUENCE</scope>
    <source>
        <strain evidence="2">CtLnO19</strain>
    </source>
</reference>
<sequence length="531" mass="59042">MDHFGPQNTYGTPLGSRVTFQIESLRLIRVNGYQNQYLRPFVTRMNGTVQDKLVTMVDQFNGKVPTNYIASTCNEFIIPADRPETSQGRPIDVTIPNGWNEDRYVFIMIITTSANGIIGREMVTGYTDRRDAAIMGRDIKLAPDTVFYVNSITKMGTRQVNNVYIPVVQDSFSVFGGGIGAGAYNNSSPWKMTPQNLLRSTYASGIDGTTDIPENTIIGTDDRRVSQVPSLVSRNYNSPTQMLSKIVEGAFVATMFNNNTSGYSGESVANQIRGSMADPSTHHSAFLSALTNVQSRRTSTFDWKWLLQLDPTIDFRAEVSDECYQTTQYSAPWLSPTIETTMAIVVSSMVTNLMTKSSLSYIEFSSTNTMGTALTGYYPETVVSDMKGFVSNLNFAGLQFSTEKVISDELGPILSQNNELPYRIDVKCDLNTDIVIEIQIGNGIKELYVFPSFSDSSISPMLTVNSERYRNNSRDIGELIHSVEDVVEGKMGSSAQANPMGHPFTNVNTQMNYGQPQPEFRDYTSNTRNKY</sequence>